<dbReference type="Proteomes" id="UP000235392">
    <property type="component" value="Unassembled WGS sequence"/>
</dbReference>
<feature type="compositionally biased region" description="Polar residues" evidence="1">
    <location>
        <begin position="753"/>
        <end position="763"/>
    </location>
</feature>
<feature type="region of interest" description="Disordered" evidence="1">
    <location>
        <begin position="497"/>
        <end position="570"/>
    </location>
</feature>
<feature type="compositionally biased region" description="Polar residues" evidence="1">
    <location>
        <begin position="237"/>
        <end position="248"/>
    </location>
</feature>
<feature type="region of interest" description="Disordered" evidence="1">
    <location>
        <begin position="748"/>
        <end position="788"/>
    </location>
</feature>
<feature type="compositionally biased region" description="Low complexity" evidence="1">
    <location>
        <begin position="1"/>
        <end position="18"/>
    </location>
</feature>
<comment type="caution">
    <text evidence="2">The sequence shown here is derived from an EMBL/GenBank/DDBJ whole genome shotgun (WGS) entry which is preliminary data.</text>
</comment>
<evidence type="ECO:0000313" key="3">
    <source>
        <dbReference type="Proteomes" id="UP000235392"/>
    </source>
</evidence>
<accession>A0A2N5SKN7</accession>
<feature type="compositionally biased region" description="Low complexity" evidence="1">
    <location>
        <begin position="382"/>
        <end position="404"/>
    </location>
</feature>
<dbReference type="AlphaFoldDB" id="A0A2N5SKN7"/>
<dbReference type="EMBL" id="PGCI01000841">
    <property type="protein sequence ID" value="PLW13774.1"/>
    <property type="molecule type" value="Genomic_DNA"/>
</dbReference>
<reference evidence="2 3" key="1">
    <citation type="submission" date="2017-11" db="EMBL/GenBank/DDBJ databases">
        <title>De novo assembly and phasing of dikaryotic genomes from two isolates of Puccinia coronata f. sp. avenae, the causal agent of oat crown rust.</title>
        <authorList>
            <person name="Miller M.E."/>
            <person name="Zhang Y."/>
            <person name="Omidvar V."/>
            <person name="Sperschneider J."/>
            <person name="Schwessinger B."/>
            <person name="Raley C."/>
            <person name="Palmer J.M."/>
            <person name="Garnica D."/>
            <person name="Upadhyaya N."/>
            <person name="Rathjen J."/>
            <person name="Taylor J.M."/>
            <person name="Park R.F."/>
            <person name="Dodds P.N."/>
            <person name="Hirsch C.D."/>
            <person name="Kianian S.F."/>
            <person name="Figueroa M."/>
        </authorList>
    </citation>
    <scope>NUCLEOTIDE SEQUENCE [LARGE SCALE GENOMIC DNA]</scope>
    <source>
        <strain evidence="2">12SD80</strain>
    </source>
</reference>
<name>A0A2N5SKN7_9BASI</name>
<feature type="compositionally biased region" description="Low complexity" evidence="1">
    <location>
        <begin position="127"/>
        <end position="169"/>
    </location>
</feature>
<feature type="compositionally biased region" description="Polar residues" evidence="1">
    <location>
        <begin position="215"/>
        <end position="224"/>
    </location>
</feature>
<feature type="compositionally biased region" description="Low complexity" evidence="1">
    <location>
        <begin position="624"/>
        <end position="646"/>
    </location>
</feature>
<feature type="region of interest" description="Disordered" evidence="1">
    <location>
        <begin position="371"/>
        <end position="420"/>
    </location>
</feature>
<feature type="compositionally biased region" description="Low complexity" evidence="1">
    <location>
        <begin position="25"/>
        <end position="36"/>
    </location>
</feature>
<feature type="compositionally biased region" description="Pro residues" evidence="1">
    <location>
        <begin position="170"/>
        <end position="187"/>
    </location>
</feature>
<feature type="compositionally biased region" description="Basic residues" evidence="1">
    <location>
        <begin position="79"/>
        <end position="88"/>
    </location>
</feature>
<evidence type="ECO:0000313" key="2">
    <source>
        <dbReference type="EMBL" id="PLW13774.1"/>
    </source>
</evidence>
<feature type="region of interest" description="Disordered" evidence="1">
    <location>
        <begin position="601"/>
        <end position="711"/>
    </location>
</feature>
<feature type="region of interest" description="Disordered" evidence="1">
    <location>
        <begin position="455"/>
        <end position="483"/>
    </location>
</feature>
<evidence type="ECO:0000256" key="1">
    <source>
        <dbReference type="SAM" id="MobiDB-lite"/>
    </source>
</evidence>
<protein>
    <submittedName>
        <fullName evidence="2">Uncharacterized protein</fullName>
    </submittedName>
</protein>
<feature type="compositionally biased region" description="Polar residues" evidence="1">
    <location>
        <begin position="57"/>
        <end position="70"/>
    </location>
</feature>
<proteinExistence type="predicted"/>
<feature type="compositionally biased region" description="Low complexity" evidence="1">
    <location>
        <begin position="688"/>
        <end position="697"/>
    </location>
</feature>
<feature type="region of interest" description="Disordered" evidence="1">
    <location>
        <begin position="1"/>
        <end position="269"/>
    </location>
</feature>
<gene>
    <name evidence="2" type="ORF">PCASD_21961</name>
</gene>
<sequence length="844" mass="89823">MPKPSNTTTSTTSTTSTNKRPPPLSTTNTGSQSQTTLVLSRPKAHPKKRPTAGLPRTHTNLSLHSNNKQPTLLLPANRKQNKQPRKRAFQGALDADPDVSEQEEEEEEDDEDAWTSKPSTRATSPIQHPHNNSHHQQQQQQQETSTDHQQQQQQQLALPASLQLQLQLPNPLPSPTPHLPPQEPLQPLPHEETSPAQSDDSDSRDHLNQPIESHALNTTLQPENASPHPLIPPAASTRMSVDNTSNDQHNNKGKERASSSGGKRSSMHSIRSLSSLVMLHHDSTQLARPTPPSRLALKRVDSSASMVLPPKMDPTEAVISLNGKATFNPTLMSISDFPCEMMVTPHLAPITSSSSKPTATTTAIAVCIDTSHSPLPHPIHPPSSSSTHRLSSSRPPSPSSGRSTLNHHHSTREEPSECAQRLKKYSHHLGRPGPHLNNLKTANEGLLSALLSPGLTFSKSRRPSDPNTPQQQHPSGPGGYFDSWKKSLVGLSSLAEEATAPAPGHEEDPPTMPPQPVRLAGLGDAVAAAPARRGSSKDTSGLPNTKDAASRSAYRRPHKLPTARPKPAVPGFITTCGSVPVVSKFLGPRAAATPVPPVALAPVEVGPSSSSTNSPREAARSADPVAASTPSITTPTMSATTTMGRKTGSEAGGGGGTLGRIQKKLLMERDRPISPTLFDDASPPSPAGPSSSSSAAAPLPPPSYLIRSLGGQTGPLPFIPLNLLPPDSAAPAATVAPAALPAAFLVPLPAPRSDSQNNPSPSHASPFPAKLDPRIHPQRLNQPALKAKQALEVKRWRNSLIDEVEQVLTDHESNTRFRNPLFESLLRVSSSSSSSPSRAPPPPR</sequence>
<feature type="compositionally biased region" description="Low complexity" evidence="1">
    <location>
        <begin position="258"/>
        <end position="269"/>
    </location>
</feature>
<organism evidence="2 3">
    <name type="scientific">Puccinia coronata f. sp. avenae</name>
    <dbReference type="NCBI Taxonomy" id="200324"/>
    <lineage>
        <taxon>Eukaryota</taxon>
        <taxon>Fungi</taxon>
        <taxon>Dikarya</taxon>
        <taxon>Basidiomycota</taxon>
        <taxon>Pucciniomycotina</taxon>
        <taxon>Pucciniomycetes</taxon>
        <taxon>Pucciniales</taxon>
        <taxon>Pucciniaceae</taxon>
        <taxon>Puccinia</taxon>
    </lineage>
</organism>
<feature type="compositionally biased region" description="Low complexity" evidence="1">
    <location>
        <begin position="517"/>
        <end position="533"/>
    </location>
</feature>
<feature type="compositionally biased region" description="Acidic residues" evidence="1">
    <location>
        <begin position="95"/>
        <end position="113"/>
    </location>
</feature>
<feature type="compositionally biased region" description="Polar residues" evidence="1">
    <location>
        <begin position="465"/>
        <end position="474"/>
    </location>
</feature>
<feature type="compositionally biased region" description="Polar residues" evidence="1">
    <location>
        <begin position="116"/>
        <end position="126"/>
    </location>
</feature>